<dbReference type="EMBL" id="BLXT01008489">
    <property type="protein sequence ID" value="GFO49483.1"/>
    <property type="molecule type" value="Genomic_DNA"/>
</dbReference>
<evidence type="ECO:0000313" key="2">
    <source>
        <dbReference type="Proteomes" id="UP000735302"/>
    </source>
</evidence>
<name>A0AAV4DYP7_9GAST</name>
<keyword evidence="2" id="KW-1185">Reference proteome</keyword>
<proteinExistence type="predicted"/>
<evidence type="ECO:0000313" key="1">
    <source>
        <dbReference type="EMBL" id="GFO49483.1"/>
    </source>
</evidence>
<dbReference type="Proteomes" id="UP000735302">
    <property type="component" value="Unassembled WGS sequence"/>
</dbReference>
<protein>
    <submittedName>
        <fullName evidence="1">Uncharacterized protein</fullName>
    </submittedName>
</protein>
<dbReference type="AlphaFoldDB" id="A0AAV4DYP7"/>
<gene>
    <name evidence="1" type="ORF">PoB_007598800</name>
</gene>
<comment type="caution">
    <text evidence="1">The sequence shown here is derived from an EMBL/GenBank/DDBJ whole genome shotgun (WGS) entry which is preliminary data.</text>
</comment>
<sequence length="109" mass="12005">MKPPSQASLGHPPLFERLRPEANCMRASYSGVLRAQFPRTREVIHICTIHLVIGSSRKRHISGQVISCGPSGEWLLNRNGHLTSVGITGSRGWCRVKSTLCSSTPRKTV</sequence>
<reference evidence="1 2" key="1">
    <citation type="journal article" date="2021" name="Elife">
        <title>Chloroplast acquisition without the gene transfer in kleptoplastic sea slugs, Plakobranchus ocellatus.</title>
        <authorList>
            <person name="Maeda T."/>
            <person name="Takahashi S."/>
            <person name="Yoshida T."/>
            <person name="Shimamura S."/>
            <person name="Takaki Y."/>
            <person name="Nagai Y."/>
            <person name="Toyoda A."/>
            <person name="Suzuki Y."/>
            <person name="Arimoto A."/>
            <person name="Ishii H."/>
            <person name="Satoh N."/>
            <person name="Nishiyama T."/>
            <person name="Hasebe M."/>
            <person name="Maruyama T."/>
            <person name="Minagawa J."/>
            <person name="Obokata J."/>
            <person name="Shigenobu S."/>
        </authorList>
    </citation>
    <scope>NUCLEOTIDE SEQUENCE [LARGE SCALE GENOMIC DNA]</scope>
</reference>
<organism evidence="1 2">
    <name type="scientific">Plakobranchus ocellatus</name>
    <dbReference type="NCBI Taxonomy" id="259542"/>
    <lineage>
        <taxon>Eukaryota</taxon>
        <taxon>Metazoa</taxon>
        <taxon>Spiralia</taxon>
        <taxon>Lophotrochozoa</taxon>
        <taxon>Mollusca</taxon>
        <taxon>Gastropoda</taxon>
        <taxon>Heterobranchia</taxon>
        <taxon>Euthyneura</taxon>
        <taxon>Panpulmonata</taxon>
        <taxon>Sacoglossa</taxon>
        <taxon>Placobranchoidea</taxon>
        <taxon>Plakobranchidae</taxon>
        <taxon>Plakobranchus</taxon>
    </lineage>
</organism>
<accession>A0AAV4DYP7</accession>